<dbReference type="PANTHER" id="PTHR36221:SF1">
    <property type="entry name" value="DUF742 DOMAIN-CONTAINING PROTEIN"/>
    <property type="match status" value="1"/>
</dbReference>
<protein>
    <submittedName>
        <fullName evidence="1">DUF742 domain-containing protein</fullName>
    </submittedName>
</protein>
<gene>
    <name evidence="1" type="ORF">GCM10023195_66850</name>
</gene>
<dbReference type="Pfam" id="PF05331">
    <property type="entry name" value="DUF742"/>
    <property type="match status" value="1"/>
</dbReference>
<dbReference type="EMBL" id="BAABHJ010000027">
    <property type="protein sequence ID" value="GAA4615205.1"/>
    <property type="molecule type" value="Genomic_DNA"/>
</dbReference>
<sequence>MTASKRRWFDDAAGPVVRPYAVSRGRTRSYGETLDLLAVVMGRAPARADRRWLDPEHLRLLGLCRRPMTVADLAADVGLPLGVVRVLLGDLQYWGLISVRPPDTRSYAHDERILRTVLNELYTL</sequence>
<dbReference type="RefSeq" id="WP_345363527.1">
    <property type="nucleotide sequence ID" value="NZ_BAABHJ010000027.1"/>
</dbReference>
<dbReference type="Proteomes" id="UP001500212">
    <property type="component" value="Unassembled WGS sequence"/>
</dbReference>
<proteinExistence type="predicted"/>
<dbReference type="InterPro" id="IPR036390">
    <property type="entry name" value="WH_DNA-bd_sf"/>
</dbReference>
<dbReference type="PANTHER" id="PTHR36221">
    <property type="entry name" value="DUF742 DOMAIN-CONTAINING PROTEIN"/>
    <property type="match status" value="1"/>
</dbReference>
<evidence type="ECO:0000313" key="1">
    <source>
        <dbReference type="EMBL" id="GAA4615205.1"/>
    </source>
</evidence>
<comment type="caution">
    <text evidence="1">The sequence shown here is derived from an EMBL/GenBank/DDBJ whole genome shotgun (WGS) entry which is preliminary data.</text>
</comment>
<keyword evidence="2" id="KW-1185">Reference proteome</keyword>
<accession>A0ABP8TUL2</accession>
<name>A0ABP8TUL2_9ACTN</name>
<evidence type="ECO:0000313" key="2">
    <source>
        <dbReference type="Proteomes" id="UP001500212"/>
    </source>
</evidence>
<organism evidence="1 2">
    <name type="scientific">Actinoallomurus liliacearum</name>
    <dbReference type="NCBI Taxonomy" id="1080073"/>
    <lineage>
        <taxon>Bacteria</taxon>
        <taxon>Bacillati</taxon>
        <taxon>Actinomycetota</taxon>
        <taxon>Actinomycetes</taxon>
        <taxon>Streptosporangiales</taxon>
        <taxon>Thermomonosporaceae</taxon>
        <taxon>Actinoallomurus</taxon>
    </lineage>
</organism>
<reference evidence="2" key="1">
    <citation type="journal article" date="2019" name="Int. J. Syst. Evol. Microbiol.">
        <title>The Global Catalogue of Microorganisms (GCM) 10K type strain sequencing project: providing services to taxonomists for standard genome sequencing and annotation.</title>
        <authorList>
            <consortium name="The Broad Institute Genomics Platform"/>
            <consortium name="The Broad Institute Genome Sequencing Center for Infectious Disease"/>
            <person name="Wu L."/>
            <person name="Ma J."/>
        </authorList>
    </citation>
    <scope>NUCLEOTIDE SEQUENCE [LARGE SCALE GENOMIC DNA]</scope>
    <source>
        <strain evidence="2">JCM 17938</strain>
    </source>
</reference>
<dbReference type="InterPro" id="IPR007995">
    <property type="entry name" value="DUF742"/>
</dbReference>
<dbReference type="SUPFAM" id="SSF46785">
    <property type="entry name" value="Winged helix' DNA-binding domain"/>
    <property type="match status" value="1"/>
</dbReference>